<dbReference type="RefSeq" id="XP_027619764.1">
    <property type="nucleotide sequence ID" value="XM_027763963.1"/>
</dbReference>
<dbReference type="EMBL" id="BFAD01000014">
    <property type="protein sequence ID" value="GBE88851.1"/>
    <property type="molecule type" value="Genomic_DNA"/>
</dbReference>
<dbReference type="GO" id="GO:0005783">
    <property type="term" value="C:endoplasmic reticulum"/>
    <property type="evidence" value="ECO:0007669"/>
    <property type="project" value="TreeGrafter"/>
</dbReference>
<feature type="transmembrane region" description="Helical" evidence="6">
    <location>
        <begin position="12"/>
        <end position="31"/>
    </location>
</feature>
<feature type="transmembrane region" description="Helical" evidence="6">
    <location>
        <begin position="150"/>
        <end position="168"/>
    </location>
</feature>
<evidence type="ECO:0000313" key="8">
    <source>
        <dbReference type="Proteomes" id="UP000287166"/>
    </source>
</evidence>
<evidence type="ECO:0008006" key="9">
    <source>
        <dbReference type="Google" id="ProtNLM"/>
    </source>
</evidence>
<dbReference type="PANTHER" id="PTHR31794:SF2">
    <property type="entry name" value="AUXIN EFFLUX TRANSPORTER FAMILY PROTEIN (EUROFUNG)"/>
    <property type="match status" value="1"/>
</dbReference>
<dbReference type="InterPro" id="IPR004776">
    <property type="entry name" value="Mem_transp_PIN-like"/>
</dbReference>
<feature type="transmembrane region" description="Helical" evidence="6">
    <location>
        <begin position="477"/>
        <end position="496"/>
    </location>
</feature>
<feature type="transmembrane region" description="Helical" evidence="6">
    <location>
        <begin position="516"/>
        <end position="537"/>
    </location>
</feature>
<feature type="region of interest" description="Disordered" evidence="5">
    <location>
        <begin position="177"/>
        <end position="283"/>
    </location>
</feature>
<proteinExistence type="predicted"/>
<comment type="subcellular location">
    <subcellularLocation>
        <location evidence="1">Membrane</location>
        <topology evidence="1">Multi-pass membrane protein</topology>
    </subcellularLocation>
</comment>
<evidence type="ECO:0000256" key="6">
    <source>
        <dbReference type="SAM" id="Phobius"/>
    </source>
</evidence>
<feature type="compositionally biased region" description="Polar residues" evidence="5">
    <location>
        <begin position="243"/>
        <end position="253"/>
    </location>
</feature>
<organism evidence="7 8">
    <name type="scientific">Sparassis crispa</name>
    <dbReference type="NCBI Taxonomy" id="139825"/>
    <lineage>
        <taxon>Eukaryota</taxon>
        <taxon>Fungi</taxon>
        <taxon>Dikarya</taxon>
        <taxon>Basidiomycota</taxon>
        <taxon>Agaricomycotina</taxon>
        <taxon>Agaricomycetes</taxon>
        <taxon>Polyporales</taxon>
        <taxon>Sparassidaceae</taxon>
        <taxon>Sparassis</taxon>
    </lineage>
</organism>
<gene>
    <name evidence="7" type="ORF">SCP_1402590</name>
</gene>
<keyword evidence="3 6" id="KW-1133">Transmembrane helix</keyword>
<feature type="transmembrane region" description="Helical" evidence="6">
    <location>
        <begin position="442"/>
        <end position="465"/>
    </location>
</feature>
<dbReference type="STRING" id="139825.A0A401H362"/>
<dbReference type="FunCoup" id="A0A401H362">
    <property type="interactions" value="29"/>
</dbReference>
<sequence length="540" mass="59965">MPETPILPLLKTVFESILEVFLLCFAGYVLARRGVVDRKTQKQLNRLNVSLFTPALLFSKVAFFLSREKLRELWIIPIFFVVTTCLSMAVAYVLGLLVRLQKSQRNFAMAAAMFMNSNSLPIALMQSLVITVPGLKWGDDDNKDAMVGRALTYLVLYSTFGMVVRWSYGVRLLSSADPESSDHSHGDLESSSDEEEFSPSLREQGVLRNEPSSFSIRTDDTKTAGVTTAVETVDHPDAEPNKSFYSLPNSPHRSVQDLPPVPSTSSTPTEYEDEDEDDEPLPARRYATEPTSTLWQSRRRRLRRRASKAWKTFYEFMTVPLWAALASLVVACTPSMQHALDQHVQPIKGALRMAGNCSIPLTLVVLGAYFYTPPDLEDASAEANARSRRSLPSFAAHSRSPSRASRASIFDNVREMFSMKQRSDRSAVSTAKSANRPGETKTVVVAVLSRMVITPILLFPMMAFMTKFNVQEVFDDPVFVVANALLIASPPALTLAQITQAASGDAFERLISRTIFWSYTVVTPPSTIIVVVVGLLLSKQ</sequence>
<feature type="transmembrane region" description="Helical" evidence="6">
    <location>
        <begin position="107"/>
        <end position="130"/>
    </location>
</feature>
<dbReference type="GeneID" id="38785768"/>
<name>A0A401H362_9APHY</name>
<dbReference type="Proteomes" id="UP000287166">
    <property type="component" value="Unassembled WGS sequence"/>
</dbReference>
<comment type="caution">
    <text evidence="7">The sequence shown here is derived from an EMBL/GenBank/DDBJ whole genome shotgun (WGS) entry which is preliminary data.</text>
</comment>
<dbReference type="GO" id="GO:0055085">
    <property type="term" value="P:transmembrane transport"/>
    <property type="evidence" value="ECO:0007669"/>
    <property type="project" value="InterPro"/>
</dbReference>
<evidence type="ECO:0000256" key="5">
    <source>
        <dbReference type="SAM" id="MobiDB-lite"/>
    </source>
</evidence>
<dbReference type="OrthoDB" id="2499604at2759"/>
<evidence type="ECO:0000256" key="2">
    <source>
        <dbReference type="ARBA" id="ARBA00022692"/>
    </source>
</evidence>
<evidence type="ECO:0000256" key="4">
    <source>
        <dbReference type="ARBA" id="ARBA00023136"/>
    </source>
</evidence>
<evidence type="ECO:0000256" key="1">
    <source>
        <dbReference type="ARBA" id="ARBA00004141"/>
    </source>
</evidence>
<dbReference type="GO" id="GO:0016020">
    <property type="term" value="C:membrane"/>
    <property type="evidence" value="ECO:0007669"/>
    <property type="project" value="UniProtKB-SubCell"/>
</dbReference>
<keyword evidence="8" id="KW-1185">Reference proteome</keyword>
<evidence type="ECO:0000256" key="3">
    <source>
        <dbReference type="ARBA" id="ARBA00022989"/>
    </source>
</evidence>
<evidence type="ECO:0000313" key="7">
    <source>
        <dbReference type="EMBL" id="GBE88851.1"/>
    </source>
</evidence>
<dbReference type="Pfam" id="PF03547">
    <property type="entry name" value="Mem_trans"/>
    <property type="match status" value="1"/>
</dbReference>
<feature type="compositionally biased region" description="Acidic residues" evidence="5">
    <location>
        <begin position="270"/>
        <end position="280"/>
    </location>
</feature>
<feature type="transmembrane region" description="Helical" evidence="6">
    <location>
        <begin position="309"/>
        <end position="330"/>
    </location>
</feature>
<accession>A0A401H362</accession>
<dbReference type="AlphaFoldDB" id="A0A401H362"/>
<protein>
    <recommendedName>
        <fullName evidence="9">Transporter</fullName>
    </recommendedName>
</protein>
<keyword evidence="4 6" id="KW-0472">Membrane</keyword>
<feature type="transmembrane region" description="Helical" evidence="6">
    <location>
        <begin position="350"/>
        <end position="371"/>
    </location>
</feature>
<keyword evidence="2 6" id="KW-0812">Transmembrane</keyword>
<feature type="transmembrane region" description="Helical" evidence="6">
    <location>
        <begin position="73"/>
        <end position="95"/>
    </location>
</feature>
<dbReference type="InParanoid" id="A0A401H362"/>
<reference evidence="7 8" key="1">
    <citation type="journal article" date="2018" name="Sci. Rep.">
        <title>Genome sequence of the cauliflower mushroom Sparassis crispa (Hanabiratake) and its association with beneficial usage.</title>
        <authorList>
            <person name="Kiyama R."/>
            <person name="Furutani Y."/>
            <person name="Kawaguchi K."/>
            <person name="Nakanishi T."/>
        </authorList>
    </citation>
    <scope>NUCLEOTIDE SEQUENCE [LARGE SCALE GENOMIC DNA]</scope>
</reference>
<dbReference type="PANTHER" id="PTHR31794">
    <property type="entry name" value="AUXIN EFFLUX TRANSPORTER FAMILY PROTEIN (EUROFUNG)"/>
    <property type="match status" value="1"/>
</dbReference>
<feature type="transmembrane region" description="Helical" evidence="6">
    <location>
        <begin position="47"/>
        <end position="67"/>
    </location>
</feature>